<feature type="region of interest" description="Disordered" evidence="1">
    <location>
        <begin position="1"/>
        <end position="23"/>
    </location>
</feature>
<proteinExistence type="predicted"/>
<gene>
    <name evidence="2" type="ORF">GGU46_003650</name>
</gene>
<evidence type="ECO:0000313" key="3">
    <source>
        <dbReference type="Proteomes" id="UP000579570"/>
    </source>
</evidence>
<dbReference type="EMBL" id="JACHNV010000006">
    <property type="protein sequence ID" value="MBB4602995.1"/>
    <property type="molecule type" value="Genomic_DNA"/>
</dbReference>
<comment type="caution">
    <text evidence="2">The sequence shown here is derived from an EMBL/GenBank/DDBJ whole genome shotgun (WGS) entry which is preliminary data.</text>
</comment>
<evidence type="ECO:0000313" key="2">
    <source>
        <dbReference type="EMBL" id="MBB4602995.1"/>
    </source>
</evidence>
<accession>A0ABR6K1N7</accession>
<name>A0ABR6K1N7_9BACT</name>
<organism evidence="2 3">
    <name type="scientific">Hymenobacter latericoloratus</name>
    <dbReference type="NCBI Taxonomy" id="1411121"/>
    <lineage>
        <taxon>Bacteria</taxon>
        <taxon>Pseudomonadati</taxon>
        <taxon>Bacteroidota</taxon>
        <taxon>Cytophagia</taxon>
        <taxon>Cytophagales</taxon>
        <taxon>Hymenobacteraceae</taxon>
        <taxon>Hymenobacter</taxon>
    </lineage>
</organism>
<evidence type="ECO:0000256" key="1">
    <source>
        <dbReference type="SAM" id="MobiDB-lite"/>
    </source>
</evidence>
<sequence length="104" mass="11379">MGQEEGIFLGRNGEGPEGSGPDKRIGYLMRTASSYHISIGSPVDYEELVAYVVIRGQHVALLNQDRGADDIRVEFLEESKIGSGVEFDTLIEALQAAKKILLNK</sequence>
<reference evidence="2 3" key="1">
    <citation type="submission" date="2020-08" db="EMBL/GenBank/DDBJ databases">
        <title>Genomic Encyclopedia of Type Strains, Phase IV (KMG-IV): sequencing the most valuable type-strain genomes for metagenomic binning, comparative biology and taxonomic classification.</title>
        <authorList>
            <person name="Goeker M."/>
        </authorList>
    </citation>
    <scope>NUCLEOTIDE SEQUENCE [LARGE SCALE GENOMIC DNA]</scope>
    <source>
        <strain evidence="2 3">DSM 26701</strain>
    </source>
</reference>
<keyword evidence="3" id="KW-1185">Reference proteome</keyword>
<protein>
    <submittedName>
        <fullName evidence="2">Uncharacterized protein</fullName>
    </submittedName>
</protein>
<dbReference type="Proteomes" id="UP000579570">
    <property type="component" value="Unassembled WGS sequence"/>
</dbReference>